<accession>A0A2P2PUJ6</accession>
<dbReference type="EMBL" id="GGEC01077914">
    <property type="protein sequence ID" value="MBX58398.1"/>
    <property type="molecule type" value="Transcribed_RNA"/>
</dbReference>
<reference evidence="1" key="1">
    <citation type="submission" date="2018-02" db="EMBL/GenBank/DDBJ databases">
        <title>Rhizophora mucronata_Transcriptome.</title>
        <authorList>
            <person name="Meera S.P."/>
            <person name="Sreeshan A."/>
            <person name="Augustine A."/>
        </authorList>
    </citation>
    <scope>NUCLEOTIDE SEQUENCE</scope>
    <source>
        <tissue evidence="1">Leaf</tissue>
    </source>
</reference>
<organism evidence="1">
    <name type="scientific">Rhizophora mucronata</name>
    <name type="common">Asiatic mangrove</name>
    <dbReference type="NCBI Taxonomy" id="61149"/>
    <lineage>
        <taxon>Eukaryota</taxon>
        <taxon>Viridiplantae</taxon>
        <taxon>Streptophyta</taxon>
        <taxon>Embryophyta</taxon>
        <taxon>Tracheophyta</taxon>
        <taxon>Spermatophyta</taxon>
        <taxon>Magnoliopsida</taxon>
        <taxon>eudicotyledons</taxon>
        <taxon>Gunneridae</taxon>
        <taxon>Pentapetalae</taxon>
        <taxon>rosids</taxon>
        <taxon>fabids</taxon>
        <taxon>Malpighiales</taxon>
        <taxon>Rhizophoraceae</taxon>
        <taxon>Rhizophora</taxon>
    </lineage>
</organism>
<name>A0A2P2PUJ6_RHIMU</name>
<sequence length="30" mass="3452">MLVFQPLNIEEMHPTPRLEIGCCCPKFTGF</sequence>
<protein>
    <submittedName>
        <fullName evidence="1">Uncharacterized protein</fullName>
    </submittedName>
</protein>
<proteinExistence type="predicted"/>
<dbReference type="AlphaFoldDB" id="A0A2P2PUJ6"/>
<evidence type="ECO:0000313" key="1">
    <source>
        <dbReference type="EMBL" id="MBX58398.1"/>
    </source>
</evidence>